<dbReference type="Gene3D" id="3.40.50.620">
    <property type="entry name" value="HUPs"/>
    <property type="match status" value="2"/>
</dbReference>
<dbReference type="InterPro" id="IPR006015">
    <property type="entry name" value="Universal_stress_UspA"/>
</dbReference>
<organism evidence="3 4">
    <name type="scientific">Flagellimonas meridianipacifica</name>
    <dbReference type="NCBI Taxonomy" id="1080225"/>
    <lineage>
        <taxon>Bacteria</taxon>
        <taxon>Pseudomonadati</taxon>
        <taxon>Bacteroidota</taxon>
        <taxon>Flavobacteriia</taxon>
        <taxon>Flavobacteriales</taxon>
        <taxon>Flavobacteriaceae</taxon>
        <taxon>Flagellimonas</taxon>
    </lineage>
</organism>
<dbReference type="InterPro" id="IPR011990">
    <property type="entry name" value="TPR-like_helical_dom_sf"/>
</dbReference>
<dbReference type="PRINTS" id="PR01438">
    <property type="entry name" value="UNVRSLSTRESS"/>
</dbReference>
<dbReference type="SUPFAM" id="SSF48452">
    <property type="entry name" value="TPR-like"/>
    <property type="match status" value="1"/>
</dbReference>
<dbReference type="RefSeq" id="WP_106147263.1">
    <property type="nucleotide sequence ID" value="NZ_PVYX01000002.1"/>
</dbReference>
<feature type="domain" description="UspA" evidence="2">
    <location>
        <begin position="144"/>
        <end position="280"/>
    </location>
</feature>
<dbReference type="SUPFAM" id="SSF52402">
    <property type="entry name" value="Adenine nucleotide alpha hydrolases-like"/>
    <property type="match status" value="2"/>
</dbReference>
<dbReference type="InterPro" id="IPR006016">
    <property type="entry name" value="UspA"/>
</dbReference>
<evidence type="ECO:0000313" key="4">
    <source>
        <dbReference type="Proteomes" id="UP000237640"/>
    </source>
</evidence>
<dbReference type="Gene3D" id="1.25.40.10">
    <property type="entry name" value="Tetratricopeptide repeat domain"/>
    <property type="match status" value="1"/>
</dbReference>
<dbReference type="PANTHER" id="PTHR46268">
    <property type="entry name" value="STRESS RESPONSE PROTEIN NHAX"/>
    <property type="match status" value="1"/>
</dbReference>
<dbReference type="Pfam" id="PF00582">
    <property type="entry name" value="Usp"/>
    <property type="match status" value="2"/>
</dbReference>
<comment type="caution">
    <text evidence="3">The sequence shown here is derived from an EMBL/GenBank/DDBJ whole genome shotgun (WGS) entry which is preliminary data.</text>
</comment>
<name>A0A2T0MD40_9FLAO</name>
<evidence type="ECO:0000256" key="1">
    <source>
        <dbReference type="ARBA" id="ARBA00008791"/>
    </source>
</evidence>
<dbReference type="OrthoDB" id="9788959at2"/>
<proteinExistence type="inferred from homology"/>
<feature type="domain" description="UspA" evidence="2">
    <location>
        <begin position="5"/>
        <end position="136"/>
    </location>
</feature>
<dbReference type="PANTHER" id="PTHR46268:SF6">
    <property type="entry name" value="UNIVERSAL STRESS PROTEIN UP12"/>
    <property type="match status" value="1"/>
</dbReference>
<comment type="similarity">
    <text evidence="1">Belongs to the universal stress protein A family.</text>
</comment>
<protein>
    <submittedName>
        <fullName evidence="3">Nucleotide-binding universal stress UspA family protein</fullName>
    </submittedName>
</protein>
<sequence length="383" mass="43140">MKLLKKILVAHDFGKSSQNVISSAIELAKIFQSTIVPIHVLPDDIENQKAMALLNETALTKLNETAKMIACEGLETGEPILVEGVPHEAIVRAAVKVSANLILVGCGETQKADTFRLGTTAERIIQKSEKPVFVIKEEILLNVHHILCPVDFSEASKRALQNAITMARKFKSELTILNVCEQAKASWLTSDNLLQTVNEEKCKEEKEKFETFLEEFNLADVNWTKEAPIGNPAEEILSTVSKKMIDLLIMGTSGRTGLNRMFMGSVTEKVVREVPCSFLTLKSEDVISLDLKTHIRDIEELYETAMELVDNGFFYEAIGHLKACLNINDMYVPAYKGIAKAYDKLDQPEKARFYRMHASDIMEKIWYQKIEDEVRKLRGSSER</sequence>
<dbReference type="CDD" id="cd00293">
    <property type="entry name" value="USP-like"/>
    <property type="match status" value="2"/>
</dbReference>
<evidence type="ECO:0000313" key="3">
    <source>
        <dbReference type="EMBL" id="PRX55418.1"/>
    </source>
</evidence>
<dbReference type="EMBL" id="PVYX01000002">
    <property type="protein sequence ID" value="PRX55418.1"/>
    <property type="molecule type" value="Genomic_DNA"/>
</dbReference>
<evidence type="ECO:0000259" key="2">
    <source>
        <dbReference type="Pfam" id="PF00582"/>
    </source>
</evidence>
<dbReference type="Proteomes" id="UP000237640">
    <property type="component" value="Unassembled WGS sequence"/>
</dbReference>
<dbReference type="AlphaFoldDB" id="A0A2T0MD40"/>
<reference evidence="3 4" key="1">
    <citation type="submission" date="2018-03" db="EMBL/GenBank/DDBJ databases">
        <title>Genomic Encyclopedia of Archaeal and Bacterial Type Strains, Phase II (KMG-II): from individual species to whole genera.</title>
        <authorList>
            <person name="Goeker M."/>
        </authorList>
    </citation>
    <scope>NUCLEOTIDE SEQUENCE [LARGE SCALE GENOMIC DNA]</scope>
    <source>
        <strain evidence="3 4">DSM 25027</strain>
    </source>
</reference>
<accession>A0A2T0MD40</accession>
<gene>
    <name evidence="3" type="ORF">CLV81_3830</name>
</gene>
<dbReference type="InterPro" id="IPR014729">
    <property type="entry name" value="Rossmann-like_a/b/a_fold"/>
</dbReference>
<keyword evidence="4" id="KW-1185">Reference proteome</keyword>